<gene>
    <name evidence="1" type="ORF">ODALV1_LOCUS22808</name>
</gene>
<proteinExistence type="predicted"/>
<evidence type="ECO:0000313" key="1">
    <source>
        <dbReference type="EMBL" id="CAL8129047.1"/>
    </source>
</evidence>
<keyword evidence="2" id="KW-1185">Reference proteome</keyword>
<organism evidence="1 2">
    <name type="scientific">Orchesella dallaii</name>
    <dbReference type="NCBI Taxonomy" id="48710"/>
    <lineage>
        <taxon>Eukaryota</taxon>
        <taxon>Metazoa</taxon>
        <taxon>Ecdysozoa</taxon>
        <taxon>Arthropoda</taxon>
        <taxon>Hexapoda</taxon>
        <taxon>Collembola</taxon>
        <taxon>Entomobryomorpha</taxon>
        <taxon>Entomobryoidea</taxon>
        <taxon>Orchesellidae</taxon>
        <taxon>Orchesellinae</taxon>
        <taxon>Orchesella</taxon>
    </lineage>
</organism>
<comment type="caution">
    <text evidence="1">The sequence shown here is derived from an EMBL/GenBank/DDBJ whole genome shotgun (WGS) entry which is preliminary data.</text>
</comment>
<dbReference type="EMBL" id="CAXLJM020000076">
    <property type="protein sequence ID" value="CAL8129047.1"/>
    <property type="molecule type" value="Genomic_DNA"/>
</dbReference>
<protein>
    <submittedName>
        <fullName evidence="1">Uncharacterized protein</fullName>
    </submittedName>
</protein>
<dbReference type="Proteomes" id="UP001642540">
    <property type="component" value="Unassembled WGS sequence"/>
</dbReference>
<sequence length="239" mass="26924">MGDANSTRTYFKVYATFKCSSDACNRTWNSAHAWKRDEAITCEWCHENADLLHVVDEPLTLDNYRCTTNACDGYWQSIHDGMNSPQECDICGVLVDPDADGVQERFGRHYYFTCGNDACPVKPEWEDFSLEPQKTQRCTACFSRGDIIKIQELKRPSRWVRRRRQERLAKEGKVDNISLGGGGGGGGDEVGKHNSDFCDMCGDVQRQGLGSSCYKAKKIVTAVEQTEDGVEIERIIRAE</sequence>
<evidence type="ECO:0000313" key="2">
    <source>
        <dbReference type="Proteomes" id="UP001642540"/>
    </source>
</evidence>
<accession>A0ABP1RJ73</accession>
<reference evidence="1 2" key="1">
    <citation type="submission" date="2024-08" db="EMBL/GenBank/DDBJ databases">
        <authorList>
            <person name="Cucini C."/>
            <person name="Frati F."/>
        </authorList>
    </citation>
    <scope>NUCLEOTIDE SEQUENCE [LARGE SCALE GENOMIC DNA]</scope>
</reference>
<name>A0ABP1RJ73_9HEXA</name>